<dbReference type="GO" id="GO:0005283">
    <property type="term" value="F:amino acid:sodium symporter activity"/>
    <property type="evidence" value="ECO:0007669"/>
    <property type="project" value="TreeGrafter"/>
</dbReference>
<feature type="transmembrane region" description="Helical" evidence="9">
    <location>
        <begin position="114"/>
        <end position="138"/>
    </location>
</feature>
<feature type="transmembrane region" description="Helical" evidence="9">
    <location>
        <begin position="144"/>
        <end position="162"/>
    </location>
</feature>
<evidence type="ECO:0000256" key="8">
    <source>
        <dbReference type="ARBA" id="ARBA00023180"/>
    </source>
</evidence>
<comment type="similarity">
    <text evidence="2">Belongs to the sodium:neurotransmitter symporter (SNF) (TC 2.A.22) family.</text>
</comment>
<dbReference type="InterPro" id="IPR000175">
    <property type="entry name" value="Na/ntran_symport"/>
</dbReference>
<keyword evidence="6 9" id="KW-1133">Transmembrane helix</keyword>
<keyword evidence="3" id="KW-0813">Transport</keyword>
<evidence type="ECO:0000256" key="4">
    <source>
        <dbReference type="ARBA" id="ARBA00022692"/>
    </source>
</evidence>
<evidence type="ECO:0000313" key="10">
    <source>
        <dbReference type="EMBL" id="GMR56061.1"/>
    </source>
</evidence>
<evidence type="ECO:0000256" key="7">
    <source>
        <dbReference type="ARBA" id="ARBA00023136"/>
    </source>
</evidence>
<reference evidence="11" key="1">
    <citation type="submission" date="2022-10" db="EMBL/GenBank/DDBJ databases">
        <title>Genome assembly of Pristionchus species.</title>
        <authorList>
            <person name="Yoshida K."/>
            <person name="Sommer R.J."/>
        </authorList>
    </citation>
    <scope>NUCLEOTIDE SEQUENCE [LARGE SCALE GENOMIC DNA]</scope>
    <source>
        <strain evidence="11">RS5460</strain>
    </source>
</reference>
<evidence type="ECO:0000256" key="1">
    <source>
        <dbReference type="ARBA" id="ARBA00004141"/>
    </source>
</evidence>
<feature type="non-terminal residue" evidence="10">
    <location>
        <position position="177"/>
    </location>
</feature>
<evidence type="ECO:0000256" key="2">
    <source>
        <dbReference type="ARBA" id="ARBA00006459"/>
    </source>
</evidence>
<keyword evidence="5" id="KW-0769">Symport</keyword>
<evidence type="ECO:0000256" key="5">
    <source>
        <dbReference type="ARBA" id="ARBA00022847"/>
    </source>
</evidence>
<sequence>ITMSGPTATEAAYFNCGGTDPPQKSVDYFDQRVQNNTIHQLMRKLSRKKIQNAIFRGFVFFVFICSSDDITACSTLVRKYGPSVFFPIFVCAMVFGFPLIYLEMGLGQFTSSNPIAIFSNIAPIGAGIGYTMVIISALDVFRQAHLSTIFANILVQSLMPLFGHDFYMTRCTFLYNT</sequence>
<dbReference type="Proteomes" id="UP001328107">
    <property type="component" value="Unassembled WGS sequence"/>
</dbReference>
<keyword evidence="4 9" id="KW-0812">Transmembrane</keyword>
<organism evidence="10 11">
    <name type="scientific">Pristionchus mayeri</name>
    <dbReference type="NCBI Taxonomy" id="1317129"/>
    <lineage>
        <taxon>Eukaryota</taxon>
        <taxon>Metazoa</taxon>
        <taxon>Ecdysozoa</taxon>
        <taxon>Nematoda</taxon>
        <taxon>Chromadorea</taxon>
        <taxon>Rhabditida</taxon>
        <taxon>Rhabditina</taxon>
        <taxon>Diplogasteromorpha</taxon>
        <taxon>Diplogasteroidea</taxon>
        <taxon>Neodiplogasteridae</taxon>
        <taxon>Pristionchus</taxon>
    </lineage>
</organism>
<keyword evidence="11" id="KW-1185">Reference proteome</keyword>
<comment type="subcellular location">
    <subcellularLocation>
        <location evidence="1">Membrane</location>
        <topology evidence="1">Multi-pass membrane protein</topology>
    </subcellularLocation>
</comment>
<dbReference type="Pfam" id="PF00209">
    <property type="entry name" value="SNF"/>
    <property type="match status" value="1"/>
</dbReference>
<dbReference type="GO" id="GO:0005886">
    <property type="term" value="C:plasma membrane"/>
    <property type="evidence" value="ECO:0007669"/>
    <property type="project" value="TreeGrafter"/>
</dbReference>
<keyword evidence="8" id="KW-0325">Glycoprotein</keyword>
<evidence type="ECO:0000256" key="6">
    <source>
        <dbReference type="ARBA" id="ARBA00022989"/>
    </source>
</evidence>
<feature type="non-terminal residue" evidence="10">
    <location>
        <position position="1"/>
    </location>
</feature>
<dbReference type="GO" id="GO:0015179">
    <property type="term" value="F:L-amino acid transmembrane transporter activity"/>
    <property type="evidence" value="ECO:0007669"/>
    <property type="project" value="TreeGrafter"/>
</dbReference>
<dbReference type="SUPFAM" id="SSF161070">
    <property type="entry name" value="SNF-like"/>
    <property type="match status" value="1"/>
</dbReference>
<dbReference type="PANTHER" id="PTHR11616:SF321">
    <property type="entry name" value="SODIUM-DEPENDENT NUTRIENT AMINO ACID TRANSPORTER 1-RELATED"/>
    <property type="match status" value="1"/>
</dbReference>
<dbReference type="PANTHER" id="PTHR11616">
    <property type="entry name" value="SODIUM/CHLORIDE DEPENDENT TRANSPORTER"/>
    <property type="match status" value="1"/>
</dbReference>
<evidence type="ECO:0000256" key="9">
    <source>
        <dbReference type="SAM" id="Phobius"/>
    </source>
</evidence>
<comment type="caution">
    <text evidence="10">The sequence shown here is derived from an EMBL/GenBank/DDBJ whole genome shotgun (WGS) entry which is preliminary data.</text>
</comment>
<evidence type="ECO:0000313" key="11">
    <source>
        <dbReference type="Proteomes" id="UP001328107"/>
    </source>
</evidence>
<name>A0AAN5D3C7_9BILA</name>
<evidence type="ECO:0000256" key="3">
    <source>
        <dbReference type="ARBA" id="ARBA00022448"/>
    </source>
</evidence>
<dbReference type="EMBL" id="BTRK01000005">
    <property type="protein sequence ID" value="GMR56061.1"/>
    <property type="molecule type" value="Genomic_DNA"/>
</dbReference>
<protein>
    <recommendedName>
        <fullName evidence="12">Membrane transporter</fullName>
    </recommendedName>
</protein>
<dbReference type="AlphaFoldDB" id="A0AAN5D3C7"/>
<accession>A0AAN5D3C7</accession>
<keyword evidence="7 9" id="KW-0472">Membrane</keyword>
<gene>
    <name evidence="10" type="ORF">PMAYCL1PPCAC_26256</name>
</gene>
<evidence type="ECO:0008006" key="12">
    <source>
        <dbReference type="Google" id="ProtNLM"/>
    </source>
</evidence>
<dbReference type="PROSITE" id="PS50267">
    <property type="entry name" value="NA_NEUROTRAN_SYMP_3"/>
    <property type="match status" value="1"/>
</dbReference>
<proteinExistence type="inferred from homology"/>
<dbReference type="GO" id="GO:0089718">
    <property type="term" value="P:amino acid import across plasma membrane"/>
    <property type="evidence" value="ECO:0007669"/>
    <property type="project" value="TreeGrafter"/>
</dbReference>
<dbReference type="InterPro" id="IPR037272">
    <property type="entry name" value="SNS_sf"/>
</dbReference>
<feature type="transmembrane region" description="Helical" evidence="9">
    <location>
        <begin position="83"/>
        <end position="102"/>
    </location>
</feature>